<feature type="region of interest" description="Disordered" evidence="1">
    <location>
        <begin position="1"/>
        <end position="42"/>
    </location>
</feature>
<sequence>MSENLSDNYTAINSDNDITANANNNVSDSSNNTASAGNNIADGSNNTANAGNNIADGSNNTASTPTVGINMESETSNKTPIKKEPKYKFETLDIIMLPVVFILAFLCIKYYNLNTGMVTLGLGATLYIVLYVISVLAYAKLKAIKFNSESIILSVLMILLAISFTVFYNYSLNIFMQIAMNFMLIYLPVTVFNKLIKSETSALILYDYINALVFIPIHNATSFWICMFSKRGKSTSSTKTKYFLHIFLGLLIGTPFIMIVIFLLSSADATFKNIFDHLFNFDINVPENIGTLIWSLPMATYLYALIYGSSIEDNSKSFNIDKFNKTMDNAAFIPRLSLYTVNAVICCFYILFIGIQAIYFIDILGGSLPADFTYSEYARRGFFELLAVALINIVFIAVAKIFSVKNENNKYLRIHIILNSILTLALISVDFAKMYLYISTYGLTTLRIIPSVFMIFLCFVFAFIIMGEFKKSFPVTKSSFYAGNILFVLLCLANIDAVVAGYNLNAYMNGNLPYYDIYDLRESDMAAMPVIYKAWKNSSDKELKDKLHFCAEGIMGYYSFDIDEPISYNYSRNKAFEIKKHMNLN</sequence>
<gene>
    <name evidence="3" type="ORF">EHW90_02635</name>
</gene>
<dbReference type="InterPro" id="IPR011049">
    <property type="entry name" value="Serralysin-like_metalloprot_C"/>
</dbReference>
<keyword evidence="2" id="KW-0812">Transmembrane</keyword>
<feature type="compositionally biased region" description="Polar residues" evidence="1">
    <location>
        <begin position="1"/>
        <end position="19"/>
    </location>
</feature>
<reference evidence="3 4" key="1">
    <citation type="submission" date="2018-11" db="EMBL/GenBank/DDBJ databases">
        <title>Genome sequencing of Lachnoanaerobaculum orale DSM 24553T.</title>
        <authorList>
            <person name="Kook J.-K."/>
            <person name="Park S.-N."/>
            <person name="Lim Y.K."/>
        </authorList>
    </citation>
    <scope>NUCLEOTIDE SEQUENCE [LARGE SCALE GENOMIC DNA]</scope>
    <source>
        <strain evidence="3 4">DSM 24553</strain>
    </source>
</reference>
<feature type="transmembrane region" description="Helical" evidence="2">
    <location>
        <begin position="481"/>
        <end position="502"/>
    </location>
</feature>
<feature type="transmembrane region" description="Helical" evidence="2">
    <location>
        <begin position="336"/>
        <end position="361"/>
    </location>
</feature>
<dbReference type="AlphaFoldDB" id="A0A3P3Q3Z1"/>
<feature type="transmembrane region" description="Helical" evidence="2">
    <location>
        <begin position="381"/>
        <end position="402"/>
    </location>
</feature>
<keyword evidence="2" id="KW-1133">Transmembrane helix</keyword>
<feature type="transmembrane region" description="Helical" evidence="2">
    <location>
        <begin position="151"/>
        <end position="168"/>
    </location>
</feature>
<feature type="transmembrane region" description="Helical" evidence="2">
    <location>
        <begin position="208"/>
        <end position="230"/>
    </location>
</feature>
<dbReference type="InterPro" id="IPR025291">
    <property type="entry name" value="DUF4153"/>
</dbReference>
<dbReference type="RefSeq" id="WP_124951018.1">
    <property type="nucleotide sequence ID" value="NZ_RRCM01000001.1"/>
</dbReference>
<feature type="transmembrane region" description="Helical" evidence="2">
    <location>
        <begin position="448"/>
        <end position="469"/>
    </location>
</feature>
<feature type="transmembrane region" description="Helical" evidence="2">
    <location>
        <begin position="174"/>
        <end position="196"/>
    </location>
</feature>
<evidence type="ECO:0000256" key="1">
    <source>
        <dbReference type="SAM" id="MobiDB-lite"/>
    </source>
</evidence>
<accession>A0A3P3Q3Z1</accession>
<evidence type="ECO:0000256" key="2">
    <source>
        <dbReference type="SAM" id="Phobius"/>
    </source>
</evidence>
<feature type="compositionally biased region" description="Low complexity" evidence="1">
    <location>
        <begin position="20"/>
        <end position="36"/>
    </location>
</feature>
<feature type="transmembrane region" description="Helical" evidence="2">
    <location>
        <begin position="117"/>
        <end position="139"/>
    </location>
</feature>
<feature type="transmembrane region" description="Helical" evidence="2">
    <location>
        <begin position="92"/>
        <end position="111"/>
    </location>
</feature>
<evidence type="ECO:0000313" key="3">
    <source>
        <dbReference type="EMBL" id="RRJ15951.1"/>
    </source>
</evidence>
<name>A0A3P3Q3Z1_9FIRM</name>
<dbReference type="SUPFAM" id="SSF101967">
    <property type="entry name" value="Adhesin YadA, collagen-binding domain"/>
    <property type="match status" value="1"/>
</dbReference>
<keyword evidence="2" id="KW-0472">Membrane</keyword>
<dbReference type="Pfam" id="PF13687">
    <property type="entry name" value="DUF4153"/>
    <property type="match status" value="1"/>
</dbReference>
<protein>
    <submittedName>
        <fullName evidence="3">DUF4173 domain-containing protein</fullName>
    </submittedName>
</protein>
<comment type="caution">
    <text evidence="3">The sequence shown here is derived from an EMBL/GenBank/DDBJ whole genome shotgun (WGS) entry which is preliminary data.</text>
</comment>
<feature type="transmembrane region" description="Helical" evidence="2">
    <location>
        <begin position="414"/>
        <end position="436"/>
    </location>
</feature>
<dbReference type="Proteomes" id="UP000276982">
    <property type="component" value="Unassembled WGS sequence"/>
</dbReference>
<keyword evidence="4" id="KW-1185">Reference proteome</keyword>
<evidence type="ECO:0000313" key="4">
    <source>
        <dbReference type="Proteomes" id="UP000276982"/>
    </source>
</evidence>
<feature type="transmembrane region" description="Helical" evidence="2">
    <location>
        <begin position="242"/>
        <end position="264"/>
    </location>
</feature>
<dbReference type="EMBL" id="RRCM01000001">
    <property type="protein sequence ID" value="RRJ15951.1"/>
    <property type="molecule type" value="Genomic_DNA"/>
</dbReference>
<organism evidence="3 4">
    <name type="scientific">Lachnoanaerobaculum orale</name>
    <dbReference type="NCBI Taxonomy" id="979627"/>
    <lineage>
        <taxon>Bacteria</taxon>
        <taxon>Bacillati</taxon>
        <taxon>Bacillota</taxon>
        <taxon>Clostridia</taxon>
        <taxon>Lachnospirales</taxon>
        <taxon>Lachnospiraceae</taxon>
        <taxon>Lachnoanaerobaculum</taxon>
    </lineage>
</organism>
<proteinExistence type="predicted"/>